<protein>
    <submittedName>
        <fullName evidence="1">Hpt domain-containing protein</fullName>
    </submittedName>
</protein>
<evidence type="ECO:0000313" key="2">
    <source>
        <dbReference type="Proteomes" id="UP000190027"/>
    </source>
</evidence>
<organism evidence="1 2">
    <name type="scientific">Paucidesulfovibrio gracilis DSM 16080</name>
    <dbReference type="NCBI Taxonomy" id="1121449"/>
    <lineage>
        <taxon>Bacteria</taxon>
        <taxon>Pseudomonadati</taxon>
        <taxon>Thermodesulfobacteriota</taxon>
        <taxon>Desulfovibrionia</taxon>
        <taxon>Desulfovibrionales</taxon>
        <taxon>Desulfovibrionaceae</taxon>
        <taxon>Paucidesulfovibrio</taxon>
    </lineage>
</organism>
<dbReference type="GO" id="GO:0000160">
    <property type="term" value="P:phosphorelay signal transduction system"/>
    <property type="evidence" value="ECO:0007669"/>
    <property type="project" value="InterPro"/>
</dbReference>
<dbReference type="Gene3D" id="3.30.750.24">
    <property type="entry name" value="STAS domain"/>
    <property type="match status" value="1"/>
</dbReference>
<name>A0A1T4WBB2_9BACT</name>
<dbReference type="RefSeq" id="WP_078716264.1">
    <property type="nucleotide sequence ID" value="NZ_FUYC01000002.1"/>
</dbReference>
<dbReference type="CDD" id="cd00088">
    <property type="entry name" value="HPT"/>
    <property type="match status" value="1"/>
</dbReference>
<dbReference type="Gene3D" id="1.20.120.160">
    <property type="entry name" value="HPT domain"/>
    <property type="match status" value="1"/>
</dbReference>
<gene>
    <name evidence="1" type="ORF">SAMN02745704_00701</name>
</gene>
<dbReference type="OrthoDB" id="5449508at2"/>
<dbReference type="Proteomes" id="UP000190027">
    <property type="component" value="Unassembled WGS sequence"/>
</dbReference>
<dbReference type="InterPro" id="IPR008207">
    <property type="entry name" value="Sig_transdc_His_kin_Hpt_dom"/>
</dbReference>
<reference evidence="1 2" key="1">
    <citation type="submission" date="2017-02" db="EMBL/GenBank/DDBJ databases">
        <authorList>
            <person name="Peterson S.W."/>
        </authorList>
    </citation>
    <scope>NUCLEOTIDE SEQUENCE [LARGE SCALE GENOMIC DNA]</scope>
    <source>
        <strain evidence="1 2">DSM 16080</strain>
    </source>
</reference>
<dbReference type="STRING" id="1121449.SAMN02745704_00701"/>
<dbReference type="InterPro" id="IPR036641">
    <property type="entry name" value="HPT_dom_sf"/>
</dbReference>
<dbReference type="SUPFAM" id="SSF47226">
    <property type="entry name" value="Histidine-containing phosphotransfer domain, HPT domain"/>
    <property type="match status" value="1"/>
</dbReference>
<dbReference type="AlphaFoldDB" id="A0A1T4WBB2"/>
<sequence length="248" mass="27558">MSIDPMVEEFFAEVNDKYYPQVIEGLEMLESGDMSQALEILARPIHTIKGVTGFMAGFEPASTFTHKVEDFLKALQAGDIPSSEKNLGLAGRGVTAIFQVLEQIQTDGELNQSEADEILQLLSSATAGEKETLTPMADCISLVRLDGFQVVRITCPRLHLEEHRAALDEQLREIADGDEAVLDVTDVRTIGSSVWHDMTAHAARLQLTVVGMRGSCRSTFHSWGFDRYFDSCPNLEMYQERRAEAESK</sequence>
<dbReference type="GO" id="GO:0004672">
    <property type="term" value="F:protein kinase activity"/>
    <property type="evidence" value="ECO:0007669"/>
    <property type="project" value="UniProtKB-ARBA"/>
</dbReference>
<proteinExistence type="predicted"/>
<dbReference type="SUPFAM" id="SSF52091">
    <property type="entry name" value="SpoIIaa-like"/>
    <property type="match status" value="1"/>
</dbReference>
<keyword evidence="2" id="KW-1185">Reference proteome</keyword>
<evidence type="ECO:0000313" key="1">
    <source>
        <dbReference type="EMBL" id="SKA74563.1"/>
    </source>
</evidence>
<dbReference type="InterPro" id="IPR036513">
    <property type="entry name" value="STAS_dom_sf"/>
</dbReference>
<dbReference type="EMBL" id="FUYC01000002">
    <property type="protein sequence ID" value="SKA74563.1"/>
    <property type="molecule type" value="Genomic_DNA"/>
</dbReference>
<accession>A0A1T4WBB2</accession>